<dbReference type="Gramene" id="PHT87718">
    <property type="protein sequence ID" value="PHT87718"/>
    <property type="gene ID" value="T459_09824"/>
</dbReference>
<gene>
    <name evidence="2" type="ORF">T459_09824</name>
</gene>
<accession>A0A2G3A0I1</accession>
<feature type="region of interest" description="Disordered" evidence="1">
    <location>
        <begin position="1"/>
        <end position="22"/>
    </location>
</feature>
<keyword evidence="3" id="KW-1185">Reference proteome</keyword>
<evidence type="ECO:0000256" key="1">
    <source>
        <dbReference type="SAM" id="MobiDB-lite"/>
    </source>
</evidence>
<comment type="caution">
    <text evidence="2">The sequence shown here is derived from an EMBL/GenBank/DDBJ whole genome shotgun (WGS) entry which is preliminary data.</text>
</comment>
<dbReference type="EMBL" id="AYRZ02000003">
    <property type="protein sequence ID" value="PHT87718.1"/>
    <property type="molecule type" value="Genomic_DNA"/>
</dbReference>
<protein>
    <submittedName>
        <fullName evidence="2">Uncharacterized protein</fullName>
    </submittedName>
</protein>
<proteinExistence type="predicted"/>
<reference evidence="2 3" key="1">
    <citation type="journal article" date="2014" name="Nat. Genet.">
        <title>Genome sequence of the hot pepper provides insights into the evolution of pungency in Capsicum species.</title>
        <authorList>
            <person name="Kim S."/>
            <person name="Park M."/>
            <person name="Yeom S.I."/>
            <person name="Kim Y.M."/>
            <person name="Lee J.M."/>
            <person name="Lee H.A."/>
            <person name="Seo E."/>
            <person name="Choi J."/>
            <person name="Cheong K."/>
            <person name="Kim K.T."/>
            <person name="Jung K."/>
            <person name="Lee G.W."/>
            <person name="Oh S.K."/>
            <person name="Bae C."/>
            <person name="Kim S.B."/>
            <person name="Lee H.Y."/>
            <person name="Kim S.Y."/>
            <person name="Kim M.S."/>
            <person name="Kang B.C."/>
            <person name="Jo Y.D."/>
            <person name="Yang H.B."/>
            <person name="Jeong H.J."/>
            <person name="Kang W.H."/>
            <person name="Kwon J.K."/>
            <person name="Shin C."/>
            <person name="Lim J.Y."/>
            <person name="Park J.H."/>
            <person name="Huh J.H."/>
            <person name="Kim J.S."/>
            <person name="Kim B.D."/>
            <person name="Cohen O."/>
            <person name="Paran I."/>
            <person name="Suh M.C."/>
            <person name="Lee S.B."/>
            <person name="Kim Y.K."/>
            <person name="Shin Y."/>
            <person name="Noh S.J."/>
            <person name="Park J."/>
            <person name="Seo Y.S."/>
            <person name="Kwon S.Y."/>
            <person name="Kim H.A."/>
            <person name="Park J.M."/>
            <person name="Kim H.J."/>
            <person name="Choi S.B."/>
            <person name="Bosland P.W."/>
            <person name="Reeves G."/>
            <person name="Jo S.H."/>
            <person name="Lee B.W."/>
            <person name="Cho H.T."/>
            <person name="Choi H.S."/>
            <person name="Lee M.S."/>
            <person name="Yu Y."/>
            <person name="Do Choi Y."/>
            <person name="Park B.S."/>
            <person name="van Deynze A."/>
            <person name="Ashrafi H."/>
            <person name="Hill T."/>
            <person name="Kim W.T."/>
            <person name="Pai H.S."/>
            <person name="Ahn H.K."/>
            <person name="Yeam I."/>
            <person name="Giovannoni J.J."/>
            <person name="Rose J.K."/>
            <person name="Sorensen I."/>
            <person name="Lee S.J."/>
            <person name="Kim R.W."/>
            <person name="Choi I.Y."/>
            <person name="Choi B.S."/>
            <person name="Lim J.S."/>
            <person name="Lee Y.H."/>
            <person name="Choi D."/>
        </authorList>
    </citation>
    <scope>NUCLEOTIDE SEQUENCE [LARGE SCALE GENOMIC DNA]</scope>
    <source>
        <strain evidence="3">cv. CM334</strain>
    </source>
</reference>
<dbReference type="Proteomes" id="UP000222542">
    <property type="component" value="Unassembled WGS sequence"/>
</dbReference>
<sequence>MISKRLETESSPSKGTNKAGRLHPSLYKLALQALSQSRAEYDKHGEEGYFKINDVDANSPSTEELVKDVSIDHYPVRMQCDGATDLTGDFMVKSSMGKSFDAFKKILRE</sequence>
<evidence type="ECO:0000313" key="3">
    <source>
        <dbReference type="Proteomes" id="UP000222542"/>
    </source>
</evidence>
<organism evidence="2 3">
    <name type="scientific">Capsicum annuum</name>
    <name type="common">Capsicum pepper</name>
    <dbReference type="NCBI Taxonomy" id="4072"/>
    <lineage>
        <taxon>Eukaryota</taxon>
        <taxon>Viridiplantae</taxon>
        <taxon>Streptophyta</taxon>
        <taxon>Embryophyta</taxon>
        <taxon>Tracheophyta</taxon>
        <taxon>Spermatophyta</taxon>
        <taxon>Magnoliopsida</taxon>
        <taxon>eudicotyledons</taxon>
        <taxon>Gunneridae</taxon>
        <taxon>Pentapetalae</taxon>
        <taxon>asterids</taxon>
        <taxon>lamiids</taxon>
        <taxon>Solanales</taxon>
        <taxon>Solanaceae</taxon>
        <taxon>Solanoideae</taxon>
        <taxon>Capsiceae</taxon>
        <taxon>Capsicum</taxon>
    </lineage>
</organism>
<name>A0A2G3A0I1_CAPAN</name>
<reference evidence="2 3" key="2">
    <citation type="journal article" date="2017" name="Genome Biol.">
        <title>New reference genome sequences of hot pepper reveal the massive evolution of plant disease-resistance genes by retroduplication.</title>
        <authorList>
            <person name="Kim S."/>
            <person name="Park J."/>
            <person name="Yeom S.I."/>
            <person name="Kim Y.M."/>
            <person name="Seo E."/>
            <person name="Kim K.T."/>
            <person name="Kim M.S."/>
            <person name="Lee J.M."/>
            <person name="Cheong K."/>
            <person name="Shin H.S."/>
            <person name="Kim S.B."/>
            <person name="Han K."/>
            <person name="Lee J."/>
            <person name="Park M."/>
            <person name="Lee H.A."/>
            <person name="Lee H.Y."/>
            <person name="Lee Y."/>
            <person name="Oh S."/>
            <person name="Lee J.H."/>
            <person name="Choi E."/>
            <person name="Choi E."/>
            <person name="Lee S.E."/>
            <person name="Jeon J."/>
            <person name="Kim H."/>
            <person name="Choi G."/>
            <person name="Song H."/>
            <person name="Lee J."/>
            <person name="Lee S.C."/>
            <person name="Kwon J.K."/>
            <person name="Lee H.Y."/>
            <person name="Koo N."/>
            <person name="Hong Y."/>
            <person name="Kim R.W."/>
            <person name="Kang W.H."/>
            <person name="Huh J.H."/>
            <person name="Kang B.C."/>
            <person name="Yang T.J."/>
            <person name="Lee Y.H."/>
            <person name="Bennetzen J.L."/>
            <person name="Choi D."/>
        </authorList>
    </citation>
    <scope>NUCLEOTIDE SEQUENCE [LARGE SCALE GENOMIC DNA]</scope>
    <source>
        <strain evidence="3">cv. CM334</strain>
    </source>
</reference>
<dbReference type="AlphaFoldDB" id="A0A2G3A0I1"/>
<evidence type="ECO:0000313" key="2">
    <source>
        <dbReference type="EMBL" id="PHT87718.1"/>
    </source>
</evidence>